<dbReference type="EMBL" id="CAJHNH020008575">
    <property type="protein sequence ID" value="CAG5136821.1"/>
    <property type="molecule type" value="Genomic_DNA"/>
</dbReference>
<dbReference type="Proteomes" id="UP000678393">
    <property type="component" value="Unassembled WGS sequence"/>
</dbReference>
<organism evidence="7 8">
    <name type="scientific">Candidula unifasciata</name>
    <dbReference type="NCBI Taxonomy" id="100452"/>
    <lineage>
        <taxon>Eukaryota</taxon>
        <taxon>Metazoa</taxon>
        <taxon>Spiralia</taxon>
        <taxon>Lophotrochozoa</taxon>
        <taxon>Mollusca</taxon>
        <taxon>Gastropoda</taxon>
        <taxon>Heterobranchia</taxon>
        <taxon>Euthyneura</taxon>
        <taxon>Panpulmonata</taxon>
        <taxon>Eupulmonata</taxon>
        <taxon>Stylommatophora</taxon>
        <taxon>Helicina</taxon>
        <taxon>Helicoidea</taxon>
        <taxon>Geomitridae</taxon>
        <taxon>Candidula</taxon>
    </lineage>
</organism>
<keyword evidence="5" id="KW-0325">Glycoprotein</keyword>
<keyword evidence="2" id="KW-0378">Hydrolase</keyword>
<keyword evidence="8" id="KW-1185">Reference proteome</keyword>
<accession>A0A8S4AG59</accession>
<gene>
    <name evidence="7" type="ORF">CUNI_LOCUS22379</name>
</gene>
<evidence type="ECO:0000313" key="8">
    <source>
        <dbReference type="Proteomes" id="UP000678393"/>
    </source>
</evidence>
<evidence type="ECO:0000256" key="2">
    <source>
        <dbReference type="ARBA" id="ARBA00022801"/>
    </source>
</evidence>
<dbReference type="Pfam" id="PF17771">
    <property type="entry name" value="ADAMTS_CR_2"/>
    <property type="match status" value="1"/>
</dbReference>
<feature type="domain" description="ADAMTS cysteine-rich" evidence="6">
    <location>
        <begin position="58"/>
        <end position="121"/>
    </location>
</feature>
<keyword evidence="1" id="KW-0479">Metal-binding</keyword>
<dbReference type="Gene3D" id="3.40.1620.60">
    <property type="match status" value="1"/>
</dbReference>
<proteinExistence type="predicted"/>
<evidence type="ECO:0000259" key="6">
    <source>
        <dbReference type="Pfam" id="PF17771"/>
    </source>
</evidence>
<evidence type="ECO:0000256" key="1">
    <source>
        <dbReference type="ARBA" id="ARBA00022723"/>
    </source>
</evidence>
<evidence type="ECO:0000256" key="4">
    <source>
        <dbReference type="ARBA" id="ARBA00023157"/>
    </source>
</evidence>
<reference evidence="7" key="1">
    <citation type="submission" date="2021-04" db="EMBL/GenBank/DDBJ databases">
        <authorList>
            <consortium name="Molecular Ecology Group"/>
        </authorList>
    </citation>
    <scope>NUCLEOTIDE SEQUENCE</scope>
</reference>
<keyword evidence="3" id="KW-0862">Zinc</keyword>
<keyword evidence="4" id="KW-1015">Disulfide bond</keyword>
<protein>
    <recommendedName>
        <fullName evidence="6">ADAMTS cysteine-rich domain-containing protein</fullName>
    </recommendedName>
</protein>
<evidence type="ECO:0000256" key="5">
    <source>
        <dbReference type="ARBA" id="ARBA00023180"/>
    </source>
</evidence>
<sequence>MTTDSTTPVSPGRLGNNWKFSPCSIAFFKSFLINITCTRQINTKKRELPAPPPGHRAGEVLSRDEQCRLAFQNPSSYFCEDDQEDSGGIEELCRGMQCFDPKSLECEYTMAQEYTPCGINK</sequence>
<dbReference type="GO" id="GO:0016787">
    <property type="term" value="F:hydrolase activity"/>
    <property type="evidence" value="ECO:0007669"/>
    <property type="project" value="UniProtKB-KW"/>
</dbReference>
<evidence type="ECO:0000256" key="3">
    <source>
        <dbReference type="ARBA" id="ARBA00022833"/>
    </source>
</evidence>
<dbReference type="GO" id="GO:0046872">
    <property type="term" value="F:metal ion binding"/>
    <property type="evidence" value="ECO:0007669"/>
    <property type="project" value="UniProtKB-KW"/>
</dbReference>
<feature type="non-terminal residue" evidence="7">
    <location>
        <position position="121"/>
    </location>
</feature>
<dbReference type="OrthoDB" id="6150789at2759"/>
<dbReference type="AlphaFoldDB" id="A0A8S4AG59"/>
<dbReference type="InterPro" id="IPR041645">
    <property type="entry name" value="ADAMTS_CR_2"/>
</dbReference>
<name>A0A8S4AG59_9EUPU</name>
<comment type="caution">
    <text evidence="7">The sequence shown here is derived from an EMBL/GenBank/DDBJ whole genome shotgun (WGS) entry which is preliminary data.</text>
</comment>
<evidence type="ECO:0000313" key="7">
    <source>
        <dbReference type="EMBL" id="CAG5136821.1"/>
    </source>
</evidence>